<dbReference type="EMBL" id="BNAT01000029">
    <property type="protein sequence ID" value="GHE45488.1"/>
    <property type="molecule type" value="Genomic_DNA"/>
</dbReference>
<dbReference type="RefSeq" id="WP_189786106.1">
    <property type="nucleotide sequence ID" value="NZ_BNAT01000029.1"/>
</dbReference>
<reference evidence="2" key="1">
    <citation type="journal article" date="2014" name="Int. J. Syst. Evol. Microbiol.">
        <title>Complete genome sequence of Corynebacterium casei LMG S-19264T (=DSM 44701T), isolated from a smear-ripened cheese.</title>
        <authorList>
            <consortium name="US DOE Joint Genome Institute (JGI-PGF)"/>
            <person name="Walter F."/>
            <person name="Albersmeier A."/>
            <person name="Kalinowski J."/>
            <person name="Ruckert C."/>
        </authorList>
    </citation>
    <scope>NUCLEOTIDE SEQUENCE</scope>
    <source>
        <strain evidence="2">CGMCC 4.7403</strain>
    </source>
</reference>
<gene>
    <name evidence="2" type="ORF">GCM10017771_65900</name>
</gene>
<dbReference type="Pfam" id="PF13374">
    <property type="entry name" value="TPR_10"/>
    <property type="match status" value="1"/>
</dbReference>
<dbReference type="SUPFAM" id="SSF52540">
    <property type="entry name" value="P-loop containing nucleoside triphosphate hydrolases"/>
    <property type="match status" value="1"/>
</dbReference>
<dbReference type="InterPro" id="IPR027417">
    <property type="entry name" value="P-loop_NTPase"/>
</dbReference>
<evidence type="ECO:0000256" key="1">
    <source>
        <dbReference type="SAM" id="MobiDB-lite"/>
    </source>
</evidence>
<dbReference type="AlphaFoldDB" id="A0A919DHP3"/>
<protein>
    <recommendedName>
        <fullName evidence="4">Tetratricopeptide repeat protein</fullName>
    </recommendedName>
</protein>
<dbReference type="PANTHER" id="PTHR47691">
    <property type="entry name" value="REGULATOR-RELATED"/>
    <property type="match status" value="1"/>
</dbReference>
<dbReference type="Proteomes" id="UP000603227">
    <property type="component" value="Unassembled WGS sequence"/>
</dbReference>
<comment type="caution">
    <text evidence="2">The sequence shown here is derived from an EMBL/GenBank/DDBJ whole genome shotgun (WGS) entry which is preliminary data.</text>
</comment>
<dbReference type="Gene3D" id="1.25.40.10">
    <property type="entry name" value="Tetratricopeptide repeat domain"/>
    <property type="match status" value="1"/>
</dbReference>
<dbReference type="Gene3D" id="3.40.50.300">
    <property type="entry name" value="P-loop containing nucleotide triphosphate hydrolases"/>
    <property type="match status" value="1"/>
</dbReference>
<proteinExistence type="predicted"/>
<sequence>MNEEAGETTGERSVAASGERAVAAGRDIGQVATGDFVTQAERATVLPAEALALGPVTEAVRYLPERTAQFVGRERELLLLDEAFDNPGGVVVHAVHGLGGVGKSTLAAHWAAGRTAVLNPVWWITAGSRAHLEAGLADFGRALHPSLVGILPDEALRERTIQWLASNDGWLLVLDNVSDPADIKSLLGRAPHGRFLITTRLGATSWRGLGRTLDLDVLQLTEAVELFTRVYGGPAEGVEELCGELGCLPLAIDQAAAYCREAGITPRAYLDLLARYPAELYAAGPEGGDAERTIARIWRVTLNRIKDTPRAEQILRIIAWCAPDGIPRRYLDVPGSTPLEITEALRRLAAHSLITLRDGTIAVHRLVQAVARTPVPTDPPRMADLIALYRRLAVLVLVMEEERLDQRAEGNGHRGYLSAEDQVWATHVEALAACSPREQDTEETAELFRGAGMQLGLHGFTGRAMALCERALDAALHACGPDDEVTRDTRTVLATFCAIQGDFDRAQALLAQVVADCERLLGPDHEETVDAREELARVLENADRIKGLLARLNAQKTEPAGGERRPAPPAAGNPDGASTGASRPAGRDLDGAESEPWSGDPEDLYQLMDLVSTVSGNGETERAVTLIGVAVARARRAFGDTSVHTLFARAGQVLYLRKAGQHERADELASGVRDDASRFLGDTWLTGMLSAIVSGLTDDDAS</sequence>
<reference evidence="2" key="2">
    <citation type="submission" date="2020-09" db="EMBL/GenBank/DDBJ databases">
        <authorList>
            <person name="Sun Q."/>
            <person name="Zhou Y."/>
        </authorList>
    </citation>
    <scope>NUCLEOTIDE SEQUENCE</scope>
    <source>
        <strain evidence="2">CGMCC 4.7403</strain>
    </source>
</reference>
<dbReference type="SUPFAM" id="SSF48452">
    <property type="entry name" value="TPR-like"/>
    <property type="match status" value="1"/>
</dbReference>
<feature type="region of interest" description="Disordered" evidence="1">
    <location>
        <begin position="551"/>
        <end position="602"/>
    </location>
</feature>
<evidence type="ECO:0000313" key="3">
    <source>
        <dbReference type="Proteomes" id="UP000603227"/>
    </source>
</evidence>
<keyword evidence="3" id="KW-1185">Reference proteome</keyword>
<accession>A0A919DHP3</accession>
<dbReference type="PANTHER" id="PTHR47691:SF3">
    <property type="entry name" value="HTH-TYPE TRANSCRIPTIONAL REGULATOR RV0890C-RELATED"/>
    <property type="match status" value="1"/>
</dbReference>
<evidence type="ECO:0000313" key="2">
    <source>
        <dbReference type="EMBL" id="GHE45488.1"/>
    </source>
</evidence>
<evidence type="ECO:0008006" key="4">
    <source>
        <dbReference type="Google" id="ProtNLM"/>
    </source>
</evidence>
<organism evidence="2 3">
    <name type="scientific">Streptomyces capitiformicae</name>
    <dbReference type="NCBI Taxonomy" id="2014920"/>
    <lineage>
        <taxon>Bacteria</taxon>
        <taxon>Bacillati</taxon>
        <taxon>Actinomycetota</taxon>
        <taxon>Actinomycetes</taxon>
        <taxon>Kitasatosporales</taxon>
        <taxon>Streptomycetaceae</taxon>
        <taxon>Streptomyces</taxon>
    </lineage>
</organism>
<dbReference type="InterPro" id="IPR011990">
    <property type="entry name" value="TPR-like_helical_dom_sf"/>
</dbReference>
<name>A0A919DHP3_9ACTN</name>